<feature type="transmembrane region" description="Helical" evidence="13">
    <location>
        <begin position="615"/>
        <end position="635"/>
    </location>
</feature>
<feature type="transmembrane region" description="Helical" evidence="13">
    <location>
        <begin position="499"/>
        <end position="523"/>
    </location>
</feature>
<comment type="subcellular location">
    <subcellularLocation>
        <location evidence="2">Apical cell membrane</location>
    </subcellularLocation>
    <subcellularLocation>
        <location evidence="13">Cell membrane</location>
        <topology evidence="13">Multi-pass membrane protein</topology>
    </subcellularLocation>
    <subcellularLocation>
        <location evidence="1">Membrane</location>
        <topology evidence="1">Multi-pass membrane protein</topology>
    </subcellularLocation>
</comment>
<evidence type="ECO:0000256" key="4">
    <source>
        <dbReference type="ARBA" id="ARBA00022448"/>
    </source>
</evidence>
<dbReference type="GO" id="GO:0015871">
    <property type="term" value="P:choline transport"/>
    <property type="evidence" value="ECO:0007669"/>
    <property type="project" value="TreeGrafter"/>
</dbReference>
<dbReference type="InterPro" id="IPR007603">
    <property type="entry name" value="Choline_transptr-like"/>
</dbReference>
<feature type="non-terminal residue" evidence="14">
    <location>
        <position position="1"/>
    </location>
</feature>
<protein>
    <recommendedName>
        <fullName evidence="13">Choline transporter-like protein</fullName>
    </recommendedName>
</protein>
<feature type="transmembrane region" description="Helical" evidence="13">
    <location>
        <begin position="318"/>
        <end position="336"/>
    </location>
</feature>
<feature type="transmembrane region" description="Helical" evidence="13">
    <location>
        <begin position="647"/>
        <end position="670"/>
    </location>
</feature>
<evidence type="ECO:0000313" key="14">
    <source>
        <dbReference type="EMBL" id="KAK1806736.1"/>
    </source>
</evidence>
<evidence type="ECO:0000256" key="6">
    <source>
        <dbReference type="ARBA" id="ARBA00022475"/>
    </source>
</evidence>
<keyword evidence="8 13" id="KW-1133">Transmembrane helix</keyword>
<feature type="transmembrane region" description="Helical" evidence="13">
    <location>
        <begin position="238"/>
        <end position="257"/>
    </location>
</feature>
<proteinExistence type="inferred from homology"/>
<evidence type="ECO:0000256" key="1">
    <source>
        <dbReference type="ARBA" id="ARBA00004141"/>
    </source>
</evidence>
<evidence type="ECO:0000256" key="8">
    <source>
        <dbReference type="ARBA" id="ARBA00022989"/>
    </source>
</evidence>
<keyword evidence="6" id="KW-1003">Cell membrane</keyword>
<dbReference type="GO" id="GO:0090422">
    <property type="term" value="F:thiamine pyrophosphate transmembrane transporter activity"/>
    <property type="evidence" value="ECO:0007669"/>
    <property type="project" value="TreeGrafter"/>
</dbReference>
<evidence type="ECO:0000256" key="2">
    <source>
        <dbReference type="ARBA" id="ARBA00004221"/>
    </source>
</evidence>
<dbReference type="Proteomes" id="UP001239994">
    <property type="component" value="Unassembled WGS sequence"/>
</dbReference>
<keyword evidence="7 13" id="KW-0812">Transmembrane</keyword>
<dbReference type="GO" id="GO:0016324">
    <property type="term" value="C:apical plasma membrane"/>
    <property type="evidence" value="ECO:0007669"/>
    <property type="project" value="UniProtKB-SubCell"/>
</dbReference>
<dbReference type="EMBL" id="JAROKS010000001">
    <property type="protein sequence ID" value="KAK1806736.1"/>
    <property type="molecule type" value="Genomic_DNA"/>
</dbReference>
<keyword evidence="9 13" id="KW-0472">Membrane</keyword>
<organism evidence="14 15">
    <name type="scientific">Electrophorus voltai</name>
    <dbReference type="NCBI Taxonomy" id="2609070"/>
    <lineage>
        <taxon>Eukaryota</taxon>
        <taxon>Metazoa</taxon>
        <taxon>Chordata</taxon>
        <taxon>Craniata</taxon>
        <taxon>Vertebrata</taxon>
        <taxon>Euteleostomi</taxon>
        <taxon>Actinopterygii</taxon>
        <taxon>Neopterygii</taxon>
        <taxon>Teleostei</taxon>
        <taxon>Ostariophysi</taxon>
        <taxon>Gymnotiformes</taxon>
        <taxon>Gymnotoidei</taxon>
        <taxon>Gymnotidae</taxon>
        <taxon>Electrophorus</taxon>
    </lineage>
</organism>
<dbReference type="AlphaFoldDB" id="A0AAD8ZX07"/>
<evidence type="ECO:0000256" key="9">
    <source>
        <dbReference type="ARBA" id="ARBA00023136"/>
    </source>
</evidence>
<evidence type="ECO:0000256" key="3">
    <source>
        <dbReference type="ARBA" id="ARBA00007168"/>
    </source>
</evidence>
<keyword evidence="10" id="KW-0325">Glycoprotein</keyword>
<accession>A0AAD8ZX07</accession>
<feature type="transmembrane region" description="Helical" evidence="13">
    <location>
        <begin position="458"/>
        <end position="487"/>
    </location>
</feature>
<comment type="catalytic activity">
    <reaction evidence="11">
        <text>choline(out) + n H(+)(in) = choline(in) + n H(+)(out)</text>
        <dbReference type="Rhea" id="RHEA:75463"/>
        <dbReference type="ChEBI" id="CHEBI:15354"/>
        <dbReference type="ChEBI" id="CHEBI:15378"/>
    </reaction>
</comment>
<dbReference type="Pfam" id="PF04515">
    <property type="entry name" value="Choline_transpo"/>
    <property type="match status" value="1"/>
</dbReference>
<evidence type="ECO:0000256" key="13">
    <source>
        <dbReference type="RuleBase" id="RU368066"/>
    </source>
</evidence>
<comment type="similarity">
    <text evidence="3 13">Belongs to the CTL (choline transporter-like) family.</text>
</comment>
<evidence type="ECO:0000313" key="15">
    <source>
        <dbReference type="Proteomes" id="UP001239994"/>
    </source>
</evidence>
<dbReference type="PANTHER" id="PTHR12385:SF37">
    <property type="entry name" value="CHOLINE TRANSPORTER-LIKE PROTEIN 4"/>
    <property type="match status" value="1"/>
</dbReference>
<comment type="function">
    <text evidence="13">Choline transporter.</text>
</comment>
<comment type="catalytic activity">
    <reaction evidence="12">
        <text>thiamine diphosphate(out) = thiamine diphosphate(in)</text>
        <dbReference type="Rhea" id="RHEA:75471"/>
        <dbReference type="ChEBI" id="CHEBI:58937"/>
    </reaction>
</comment>
<evidence type="ECO:0000256" key="10">
    <source>
        <dbReference type="ARBA" id="ARBA00023180"/>
    </source>
</evidence>
<evidence type="ECO:0000256" key="5">
    <source>
        <dbReference type="ARBA" id="ARBA00022449"/>
    </source>
</evidence>
<evidence type="ECO:0000256" key="7">
    <source>
        <dbReference type="ARBA" id="ARBA00022692"/>
    </source>
</evidence>
<feature type="transmembrane region" description="Helical" evidence="13">
    <location>
        <begin position="543"/>
        <end position="559"/>
    </location>
</feature>
<comment type="caution">
    <text evidence="14">The sequence shown here is derived from an EMBL/GenBank/DDBJ whole genome shotgun (WGS) entry which is preliminary data.</text>
</comment>
<evidence type="ECO:0000256" key="11">
    <source>
        <dbReference type="ARBA" id="ARBA00035093"/>
    </source>
</evidence>
<reference evidence="14" key="1">
    <citation type="submission" date="2023-03" db="EMBL/GenBank/DDBJ databases">
        <title>Electrophorus voltai genome.</title>
        <authorList>
            <person name="Bian C."/>
        </authorList>
    </citation>
    <scope>NUCLEOTIDE SEQUENCE</scope>
    <source>
        <strain evidence="14">CB-2022</strain>
        <tissue evidence="14">Muscle</tissue>
    </source>
</reference>
<sequence>GNLSHMSLFSGDQLARAILLVFLQELYRHYLLYDFCGCHCQLYAYWHPGGSNTALLYGDPRHVLLPRNSTGMFCGSGVNFDKPNVLYFDVLKCARATTEMDATLEGLQCPTTQVCVKKCPSEFWKLPPEAYAPDALPKDFFQQQYCDPRLDLAQTTLSVQDILNQELCPYFYTPSKPALGKCLPSFELQDVPPDFSLPGFASVDETVKHIKSAMDSLVSGFNFKSVGLRIFEDFATSWYWILIGLVVAMVVSLMFLLLMRYLMFVLLLALIVGVLVAAAYGIYYCYREYNHYRHSKLTLGDITYNSEFSVYLQVKETWLFFLVSLCLLEFVILLFLTHRGRRISVALALIKESNRAVSCVTTTLAYPLVTFLLVVISMAYWGITSLYLATSGAPVYHVAALNSSIANCSSITGSEICIPKEFSASLHPDCPSVRCVFFKYDDTDLFSRIAPYLQIYNLLAFLWCVNFIIALGQCTLAGTFASFYWAFSKPADIPPYPLLQAFIRTLGCHVGSLALGAVILTIFQVPRMFLEYLDHRFRDCRNFCCQFVMMSLKCCFWFLDKFLKFFHRNTYIMIAIHGNNFHVSGKNAYMLLRRNINRVVVLDCVTDTLLFSGKVLVVGLVGLLAFFFFSGRIRLPDDNFQIQLLHYYWLPVITVMAGAYLIAQGFFSVYSMCVDTLFLCFLEDLERNEGTMLRPYYMSGSLWRILNKS</sequence>
<keyword evidence="15" id="KW-1185">Reference proteome</keyword>
<gene>
    <name evidence="14" type="ORF">P4O66_005241</name>
</gene>
<evidence type="ECO:0000256" key="12">
    <source>
        <dbReference type="ARBA" id="ARBA00036880"/>
    </source>
</evidence>
<feature type="transmembrane region" description="Helical" evidence="13">
    <location>
        <begin position="264"/>
        <end position="283"/>
    </location>
</feature>
<dbReference type="GO" id="GO:0015297">
    <property type="term" value="F:antiporter activity"/>
    <property type="evidence" value="ECO:0007669"/>
    <property type="project" value="UniProtKB-KW"/>
</dbReference>
<keyword evidence="5" id="KW-0050">Antiport</keyword>
<dbReference type="PANTHER" id="PTHR12385">
    <property type="entry name" value="CHOLINE TRANSPORTER-LIKE (SLC FAMILY 44)"/>
    <property type="match status" value="1"/>
</dbReference>
<keyword evidence="4" id="KW-0813">Transport</keyword>
<feature type="transmembrane region" description="Helical" evidence="13">
    <location>
        <begin position="357"/>
        <end position="383"/>
    </location>
</feature>
<name>A0AAD8ZX07_9TELE</name>